<dbReference type="EMBL" id="JAEQND010000007">
    <property type="protein sequence ID" value="MBL0426262.1"/>
    <property type="molecule type" value="Genomic_DNA"/>
</dbReference>
<dbReference type="InterPro" id="IPR012938">
    <property type="entry name" value="Glc/Sorbosone_DH"/>
</dbReference>
<reference evidence="2 3" key="1">
    <citation type="journal article" date="2017" name="Int. J. Syst. Evol. Microbiol.">
        <title>Ramlibacter alkalitolerans sp. nov., alkali-tolerant bacterium isolated from soil of ginseng.</title>
        <authorList>
            <person name="Lee D.H."/>
            <person name="Cha C.J."/>
        </authorList>
    </citation>
    <scope>NUCLEOTIDE SEQUENCE [LARGE SCALE GENOMIC DNA]</scope>
    <source>
        <strain evidence="2 3">KACC 19305</strain>
    </source>
</reference>
<dbReference type="Gene3D" id="2.120.10.30">
    <property type="entry name" value="TolB, C-terminal domain"/>
    <property type="match status" value="1"/>
</dbReference>
<dbReference type="SUPFAM" id="SSF50952">
    <property type="entry name" value="Soluble quinoprotein glucose dehydrogenase"/>
    <property type="match status" value="1"/>
</dbReference>
<dbReference type="PANTHER" id="PTHR19328">
    <property type="entry name" value="HEDGEHOG-INTERACTING PROTEIN"/>
    <property type="match status" value="1"/>
</dbReference>
<evidence type="ECO:0000313" key="2">
    <source>
        <dbReference type="EMBL" id="MBL0426262.1"/>
    </source>
</evidence>
<feature type="domain" description="Glucose/Sorbosone dehydrogenase" evidence="1">
    <location>
        <begin position="71"/>
        <end position="407"/>
    </location>
</feature>
<dbReference type="InterPro" id="IPR011041">
    <property type="entry name" value="Quinoprot_gluc/sorb_DH_b-prop"/>
</dbReference>
<dbReference type="Pfam" id="PF07995">
    <property type="entry name" value="GSDH"/>
    <property type="match status" value="1"/>
</dbReference>
<name>A0ABS1JPS4_9BURK</name>
<sequence length="414" mass="43545">MRSGGWRPGGDVAARPFSSSRGMKPAPLLLTALLAACGGGGDEGAGGGAVNAPGPRAFTLVTSVAASGLDQPMFATAPAGDARLFVVERPGRIVIVQGGTRSGTPFLDISARVGTTGEGGLLSMAFDPQYALNGFFFVYFTEPTGDIAIERFRVSAGNPDLADPAPLRILTIPHRAFSNHKGGLVRFGPDGFLYLGTGDGGGGGDPLGNAQDLDSLLGKLLRIDVRNSSAAAPYAIPSANPFVGQPNRRGEIWAYGLRNPWRYAFDAPTGRLYIADVGQDRIEEVDVNPADSAGLNYGWNVMEGSSCLGATPCNRTGITLPVLEYAHDANGGCSITGGFVYRGSAIPEIQGRYFYSDLCSGWLRSFVFSGGVATDPRQFIASMGTVISFGEDGQKELYVLTDAGQVLRIDREFR</sequence>
<dbReference type="Proteomes" id="UP000622707">
    <property type="component" value="Unassembled WGS sequence"/>
</dbReference>
<proteinExistence type="predicted"/>
<dbReference type="InterPro" id="IPR011042">
    <property type="entry name" value="6-blade_b-propeller_TolB-like"/>
</dbReference>
<gene>
    <name evidence="2" type="ORF">JI746_14195</name>
</gene>
<organism evidence="2 3">
    <name type="scientific">Ramlibacter alkalitolerans</name>
    <dbReference type="NCBI Taxonomy" id="2039631"/>
    <lineage>
        <taxon>Bacteria</taxon>
        <taxon>Pseudomonadati</taxon>
        <taxon>Pseudomonadota</taxon>
        <taxon>Betaproteobacteria</taxon>
        <taxon>Burkholderiales</taxon>
        <taxon>Comamonadaceae</taxon>
        <taxon>Ramlibacter</taxon>
    </lineage>
</organism>
<dbReference type="PANTHER" id="PTHR19328:SF75">
    <property type="entry name" value="ALDOSE SUGAR DEHYDROGENASE YLII"/>
    <property type="match status" value="1"/>
</dbReference>
<accession>A0ABS1JPS4</accession>
<keyword evidence="3" id="KW-1185">Reference proteome</keyword>
<evidence type="ECO:0000313" key="3">
    <source>
        <dbReference type="Proteomes" id="UP000622707"/>
    </source>
</evidence>
<comment type="caution">
    <text evidence="2">The sequence shown here is derived from an EMBL/GenBank/DDBJ whole genome shotgun (WGS) entry which is preliminary data.</text>
</comment>
<protein>
    <submittedName>
        <fullName evidence="2">PQQ-dependent sugar dehydrogenase</fullName>
    </submittedName>
</protein>
<evidence type="ECO:0000259" key="1">
    <source>
        <dbReference type="Pfam" id="PF07995"/>
    </source>
</evidence>